<dbReference type="AlphaFoldDB" id="A0AAD3SMJ6"/>
<accession>A0AAD3SMJ6</accession>
<feature type="compositionally biased region" description="Basic and acidic residues" evidence="1">
    <location>
        <begin position="115"/>
        <end position="124"/>
    </location>
</feature>
<proteinExistence type="predicted"/>
<dbReference type="Proteomes" id="UP001279734">
    <property type="component" value="Unassembled WGS sequence"/>
</dbReference>
<organism evidence="2 3">
    <name type="scientific">Nepenthes gracilis</name>
    <name type="common">Slender pitcher plant</name>
    <dbReference type="NCBI Taxonomy" id="150966"/>
    <lineage>
        <taxon>Eukaryota</taxon>
        <taxon>Viridiplantae</taxon>
        <taxon>Streptophyta</taxon>
        <taxon>Embryophyta</taxon>
        <taxon>Tracheophyta</taxon>
        <taxon>Spermatophyta</taxon>
        <taxon>Magnoliopsida</taxon>
        <taxon>eudicotyledons</taxon>
        <taxon>Gunneridae</taxon>
        <taxon>Pentapetalae</taxon>
        <taxon>Caryophyllales</taxon>
        <taxon>Nepenthaceae</taxon>
        <taxon>Nepenthes</taxon>
    </lineage>
</organism>
<protein>
    <submittedName>
        <fullName evidence="2">Uncharacterized protein</fullName>
    </submittedName>
</protein>
<gene>
    <name evidence="2" type="ORF">Nepgr_015904</name>
</gene>
<feature type="region of interest" description="Disordered" evidence="1">
    <location>
        <begin position="101"/>
        <end position="132"/>
    </location>
</feature>
<comment type="caution">
    <text evidence="2">The sequence shown here is derived from an EMBL/GenBank/DDBJ whole genome shotgun (WGS) entry which is preliminary data.</text>
</comment>
<evidence type="ECO:0000313" key="2">
    <source>
        <dbReference type="EMBL" id="GMH14063.1"/>
    </source>
</evidence>
<dbReference type="PANTHER" id="PTHR33168">
    <property type="entry name" value="STRESS INDUCED PROTEIN-RELATED"/>
    <property type="match status" value="1"/>
</dbReference>
<keyword evidence="3" id="KW-1185">Reference proteome</keyword>
<evidence type="ECO:0000313" key="3">
    <source>
        <dbReference type="Proteomes" id="UP001279734"/>
    </source>
</evidence>
<dbReference type="EMBL" id="BSYO01000013">
    <property type="protein sequence ID" value="GMH14063.1"/>
    <property type="molecule type" value="Genomic_DNA"/>
</dbReference>
<name>A0AAD3SMJ6_NEPGR</name>
<feature type="compositionally biased region" description="Polar residues" evidence="1">
    <location>
        <begin position="102"/>
        <end position="113"/>
    </location>
</feature>
<evidence type="ECO:0000256" key="1">
    <source>
        <dbReference type="SAM" id="MobiDB-lite"/>
    </source>
</evidence>
<sequence>MERASSAPSVEENGEETLSCGGCLKMKLPWTKRRDNYMKHKTNGCNITATLCSPTKKPKPRGGFRYDPLSYAQNFDDGGLKDDNGDYYSRGFSSRFVVPPATTKSTVAQTPGRSQKFDRRSERRGGRKGSGWIQESFVRAVSGESRTYYNEEGSR</sequence>
<reference evidence="2" key="1">
    <citation type="submission" date="2023-05" db="EMBL/GenBank/DDBJ databases">
        <title>Nepenthes gracilis genome sequencing.</title>
        <authorList>
            <person name="Fukushima K."/>
        </authorList>
    </citation>
    <scope>NUCLEOTIDE SEQUENCE</scope>
    <source>
        <strain evidence="2">SING2019-196</strain>
    </source>
</reference>